<evidence type="ECO:0008006" key="2">
    <source>
        <dbReference type="Google" id="ProtNLM"/>
    </source>
</evidence>
<proteinExistence type="predicted"/>
<reference evidence="1" key="1">
    <citation type="submission" date="2018-01" db="EMBL/GenBank/DDBJ databases">
        <authorList>
            <person name="Regsiter A."/>
            <person name="William W."/>
        </authorList>
    </citation>
    <scope>NUCLEOTIDE SEQUENCE</scope>
    <source>
        <strain evidence="1">TRIP AH-1</strain>
    </source>
</reference>
<protein>
    <recommendedName>
        <fullName evidence="2">DUF4258 domain-containing protein</fullName>
    </recommendedName>
</protein>
<sequence>MLEHRLAVISECENRVLRVIINPHTNPVRVITLFFDRKIRGKI</sequence>
<dbReference type="EMBL" id="OJIN01000235">
    <property type="protein sequence ID" value="SPD76312.1"/>
    <property type="molecule type" value="Genomic_DNA"/>
</dbReference>
<gene>
    <name evidence="1" type="ORF">PITCH_A890021</name>
</gene>
<organism evidence="1">
    <name type="scientific">uncultured Desulfobacterium sp</name>
    <dbReference type="NCBI Taxonomy" id="201089"/>
    <lineage>
        <taxon>Bacteria</taxon>
        <taxon>Pseudomonadati</taxon>
        <taxon>Thermodesulfobacteriota</taxon>
        <taxon>Desulfobacteria</taxon>
        <taxon>Desulfobacterales</taxon>
        <taxon>Desulfobacteriaceae</taxon>
        <taxon>Desulfobacterium</taxon>
        <taxon>environmental samples</taxon>
    </lineage>
</organism>
<evidence type="ECO:0000313" key="1">
    <source>
        <dbReference type="EMBL" id="SPD76312.1"/>
    </source>
</evidence>
<name>A0A445N3L5_9BACT</name>
<dbReference type="AlphaFoldDB" id="A0A445N3L5"/>
<accession>A0A445N3L5</accession>